<dbReference type="Pfam" id="PF06197">
    <property type="entry name" value="DUF998"/>
    <property type="match status" value="1"/>
</dbReference>
<gene>
    <name evidence="2" type="ORF">Ahu01nite_011270</name>
</gene>
<name>A0ABQ3ZHI8_9ACTN</name>
<evidence type="ECO:0008006" key="4">
    <source>
        <dbReference type="Google" id="ProtNLM"/>
    </source>
</evidence>
<reference evidence="2 3" key="1">
    <citation type="submission" date="2021-01" db="EMBL/GenBank/DDBJ databases">
        <title>Whole genome shotgun sequence of Actinoplanes humidus NBRC 14915.</title>
        <authorList>
            <person name="Komaki H."/>
            <person name="Tamura T."/>
        </authorList>
    </citation>
    <scope>NUCLEOTIDE SEQUENCE [LARGE SCALE GENOMIC DNA]</scope>
    <source>
        <strain evidence="2 3">NBRC 14915</strain>
    </source>
</reference>
<feature type="transmembrane region" description="Helical" evidence="1">
    <location>
        <begin position="172"/>
        <end position="192"/>
    </location>
</feature>
<evidence type="ECO:0000313" key="3">
    <source>
        <dbReference type="Proteomes" id="UP000603200"/>
    </source>
</evidence>
<proteinExistence type="predicted"/>
<accession>A0ABQ3ZHI8</accession>
<comment type="caution">
    <text evidence="2">The sequence shown here is derived from an EMBL/GenBank/DDBJ whole genome shotgun (WGS) entry which is preliminary data.</text>
</comment>
<feature type="transmembrane region" description="Helical" evidence="1">
    <location>
        <begin position="106"/>
        <end position="127"/>
    </location>
</feature>
<dbReference type="InterPro" id="IPR009339">
    <property type="entry name" value="DUF998"/>
</dbReference>
<dbReference type="EMBL" id="BOMN01000013">
    <property type="protein sequence ID" value="GIE18025.1"/>
    <property type="molecule type" value="Genomic_DNA"/>
</dbReference>
<evidence type="ECO:0000256" key="1">
    <source>
        <dbReference type="SAM" id="Phobius"/>
    </source>
</evidence>
<dbReference type="Proteomes" id="UP000603200">
    <property type="component" value="Unassembled WGS sequence"/>
</dbReference>
<keyword evidence="3" id="KW-1185">Reference proteome</keyword>
<feature type="transmembrane region" description="Helical" evidence="1">
    <location>
        <begin position="72"/>
        <end position="94"/>
    </location>
</feature>
<feature type="transmembrane region" description="Helical" evidence="1">
    <location>
        <begin position="139"/>
        <end position="165"/>
    </location>
</feature>
<keyword evidence="1" id="KW-0812">Transmembrane</keyword>
<keyword evidence="1" id="KW-0472">Membrane</keyword>
<feature type="transmembrane region" description="Helical" evidence="1">
    <location>
        <begin position="33"/>
        <end position="52"/>
    </location>
</feature>
<evidence type="ECO:0000313" key="2">
    <source>
        <dbReference type="EMBL" id="GIE18025.1"/>
    </source>
</evidence>
<sequence>MTGAPQPLTREQTITSHAATAIAPPAPRDRRRLACGLIAGPVLLGVGMVQVVTRDGFDLDRHALSQLSLGPWGFVQIANFLVTGALVIAAARRLRGVPGAVWGPRLLAGFGAGMLVAGVFVADPAFGFPVGTPGGPGSISWHGVLHTAGFTVAMVSWTAAMIVLARGDRARAAVCVTALVIAAGVATVPVLGSFGLRALVVSGVQLAALALLCAKALRAPAPSC</sequence>
<protein>
    <recommendedName>
        <fullName evidence="4">DUF998 domain-containing protein</fullName>
    </recommendedName>
</protein>
<keyword evidence="1" id="KW-1133">Transmembrane helix</keyword>
<organism evidence="2 3">
    <name type="scientific">Winogradskya humida</name>
    <dbReference type="NCBI Taxonomy" id="113566"/>
    <lineage>
        <taxon>Bacteria</taxon>
        <taxon>Bacillati</taxon>
        <taxon>Actinomycetota</taxon>
        <taxon>Actinomycetes</taxon>
        <taxon>Micromonosporales</taxon>
        <taxon>Micromonosporaceae</taxon>
        <taxon>Winogradskya</taxon>
    </lineage>
</organism>